<organism evidence="3 4">
    <name type="scientific">Pantoea stewartii</name>
    <dbReference type="NCBI Taxonomy" id="66269"/>
    <lineage>
        <taxon>Bacteria</taxon>
        <taxon>Pseudomonadati</taxon>
        <taxon>Pseudomonadota</taxon>
        <taxon>Gammaproteobacteria</taxon>
        <taxon>Enterobacterales</taxon>
        <taxon>Erwiniaceae</taxon>
        <taxon>Pantoea</taxon>
    </lineage>
</organism>
<dbReference type="RefSeq" id="WP_033740172.1">
    <property type="nucleotide sequence ID" value="NZ_JACETZ010000003.1"/>
</dbReference>
<proteinExistence type="predicted"/>
<feature type="region of interest" description="Disordered" evidence="1">
    <location>
        <begin position="28"/>
        <end position="98"/>
    </location>
</feature>
<evidence type="ECO:0000313" key="3">
    <source>
        <dbReference type="EMBL" id="KTS93851.1"/>
    </source>
</evidence>
<dbReference type="EMBL" id="LDSI01000031">
    <property type="protein sequence ID" value="KTS93851.1"/>
    <property type="molecule type" value="Genomic_DNA"/>
</dbReference>
<gene>
    <name evidence="3" type="ORF">RSA13_20030</name>
</gene>
<comment type="caution">
    <text evidence="3">The sequence shown here is derived from an EMBL/GenBank/DDBJ whole genome shotgun (WGS) entry which is preliminary data.</text>
</comment>
<feature type="compositionally biased region" description="Polar residues" evidence="1">
    <location>
        <begin position="50"/>
        <end position="88"/>
    </location>
</feature>
<dbReference type="AlphaFoldDB" id="A0AB34V9P4"/>
<keyword evidence="2" id="KW-0732">Signal</keyword>
<evidence type="ECO:0000256" key="1">
    <source>
        <dbReference type="SAM" id="MobiDB-lite"/>
    </source>
</evidence>
<dbReference type="Gene3D" id="3.10.450.160">
    <property type="entry name" value="inner membrane protein cigr"/>
    <property type="match status" value="1"/>
</dbReference>
<dbReference type="Proteomes" id="UP000072520">
    <property type="component" value="Unassembled WGS sequence"/>
</dbReference>
<feature type="signal peptide" evidence="2">
    <location>
        <begin position="1"/>
        <end position="26"/>
    </location>
</feature>
<protein>
    <submittedName>
        <fullName evidence="3">Membrane protein</fullName>
    </submittedName>
</protein>
<reference evidence="3 4" key="1">
    <citation type="journal article" date="2016" name="Front. Microbiol.">
        <title>Genomic Resource of Rice Seed Associated Bacteria.</title>
        <authorList>
            <person name="Midha S."/>
            <person name="Bansal K."/>
            <person name="Sharma S."/>
            <person name="Kumar N."/>
            <person name="Patil P.P."/>
            <person name="Chaudhry V."/>
            <person name="Patil P.B."/>
        </authorList>
    </citation>
    <scope>NUCLEOTIDE SEQUENCE [LARGE SCALE GENOMIC DNA]</scope>
    <source>
        <strain evidence="3 4">RSA13</strain>
    </source>
</reference>
<evidence type="ECO:0000256" key="2">
    <source>
        <dbReference type="SAM" id="SignalP"/>
    </source>
</evidence>
<accession>A0AB34V9P4</accession>
<feature type="chain" id="PRO_5044240763" evidence="2">
    <location>
        <begin position="27"/>
        <end position="174"/>
    </location>
</feature>
<name>A0AB34V9P4_9GAMM</name>
<sequence>MRRTQIALISAGLLFGSLSLIPAVQAAGETTDNVPPPPQVQPAAPASPSGESNVQPGSNAAQPETAPVQSQAPASSDSNDGITPTTPSHAEGNPGKPNYDLSTIIIDYKEHKIGDTVPDKYRSKTYTITEWQKRNLPAPQPGTHWAYINANYILITDDTGKIVMGKSGDIFFRG</sequence>
<dbReference type="InterPro" id="IPR024572">
    <property type="entry name" value="RcnB"/>
</dbReference>
<evidence type="ECO:0000313" key="4">
    <source>
        <dbReference type="Proteomes" id="UP000072520"/>
    </source>
</evidence>
<dbReference type="Pfam" id="PF11776">
    <property type="entry name" value="RcnB"/>
    <property type="match status" value="1"/>
</dbReference>